<name>A0A8S2ZQU8_9BILA</name>
<evidence type="ECO:0000256" key="2">
    <source>
        <dbReference type="SAM" id="Phobius"/>
    </source>
</evidence>
<dbReference type="Gene3D" id="3.40.50.1820">
    <property type="entry name" value="alpha/beta hydrolase"/>
    <property type="match status" value="1"/>
</dbReference>
<evidence type="ECO:0000259" key="3">
    <source>
        <dbReference type="Pfam" id="PF07859"/>
    </source>
</evidence>
<comment type="caution">
    <text evidence="4">The sequence shown here is derived from an EMBL/GenBank/DDBJ whole genome shotgun (WGS) entry which is preliminary data.</text>
</comment>
<sequence length="203" mass="23771">MTSTNDINNVPVKSISKQKILLIIISLTVLSIALVYQPLPDNFPQPWKYRFLSFWAHIFSKLGYLGEKINLFDRIHVLRFLYYITVGCFQIRNPEHHLKIYDRRILNVSVRIYEPEELDHMDKMPTIIHFHGGGFLLGCRETYDQVTYALANLTRALVISVEYRRVPEHYFPAALDDCTSITYELFKNADKYRIDVNRITLAG</sequence>
<dbReference type="Pfam" id="PF07859">
    <property type="entry name" value="Abhydrolase_3"/>
    <property type="match status" value="1"/>
</dbReference>
<dbReference type="PANTHER" id="PTHR48081">
    <property type="entry name" value="AB HYDROLASE SUPERFAMILY PROTEIN C4A8.06C"/>
    <property type="match status" value="1"/>
</dbReference>
<evidence type="ECO:0000313" key="4">
    <source>
        <dbReference type="EMBL" id="CAF4645906.1"/>
    </source>
</evidence>
<evidence type="ECO:0000256" key="1">
    <source>
        <dbReference type="ARBA" id="ARBA00022801"/>
    </source>
</evidence>
<dbReference type="AlphaFoldDB" id="A0A8S2ZQU8"/>
<dbReference type="InterPro" id="IPR013094">
    <property type="entry name" value="AB_hydrolase_3"/>
</dbReference>
<keyword evidence="2" id="KW-0472">Membrane</keyword>
<evidence type="ECO:0000313" key="5">
    <source>
        <dbReference type="Proteomes" id="UP000681720"/>
    </source>
</evidence>
<dbReference type="EMBL" id="CAJOBJ010114170">
    <property type="protein sequence ID" value="CAF4645906.1"/>
    <property type="molecule type" value="Genomic_DNA"/>
</dbReference>
<protein>
    <recommendedName>
        <fullName evidence="3">Alpha/beta hydrolase fold-3 domain-containing protein</fullName>
    </recommendedName>
</protein>
<dbReference type="PANTHER" id="PTHR48081:SF8">
    <property type="entry name" value="ALPHA_BETA HYDROLASE FOLD-3 DOMAIN-CONTAINING PROTEIN-RELATED"/>
    <property type="match status" value="1"/>
</dbReference>
<dbReference type="InterPro" id="IPR029058">
    <property type="entry name" value="AB_hydrolase_fold"/>
</dbReference>
<dbReference type="InterPro" id="IPR050300">
    <property type="entry name" value="GDXG_lipolytic_enzyme"/>
</dbReference>
<dbReference type="Proteomes" id="UP000681720">
    <property type="component" value="Unassembled WGS sequence"/>
</dbReference>
<feature type="non-terminal residue" evidence="4">
    <location>
        <position position="203"/>
    </location>
</feature>
<organism evidence="4 5">
    <name type="scientific">Rotaria magnacalcarata</name>
    <dbReference type="NCBI Taxonomy" id="392030"/>
    <lineage>
        <taxon>Eukaryota</taxon>
        <taxon>Metazoa</taxon>
        <taxon>Spiralia</taxon>
        <taxon>Gnathifera</taxon>
        <taxon>Rotifera</taxon>
        <taxon>Eurotatoria</taxon>
        <taxon>Bdelloidea</taxon>
        <taxon>Philodinida</taxon>
        <taxon>Philodinidae</taxon>
        <taxon>Rotaria</taxon>
    </lineage>
</organism>
<reference evidence="4" key="1">
    <citation type="submission" date="2021-02" db="EMBL/GenBank/DDBJ databases">
        <authorList>
            <person name="Nowell W R."/>
        </authorList>
    </citation>
    <scope>NUCLEOTIDE SEQUENCE</scope>
</reference>
<dbReference type="SUPFAM" id="SSF53474">
    <property type="entry name" value="alpha/beta-Hydrolases"/>
    <property type="match status" value="1"/>
</dbReference>
<keyword evidence="2" id="KW-1133">Transmembrane helix</keyword>
<keyword evidence="1" id="KW-0378">Hydrolase</keyword>
<gene>
    <name evidence="4" type="ORF">GIL414_LOCUS40840</name>
</gene>
<keyword evidence="2" id="KW-0812">Transmembrane</keyword>
<feature type="domain" description="Alpha/beta hydrolase fold-3" evidence="3">
    <location>
        <begin position="127"/>
        <end position="203"/>
    </location>
</feature>
<proteinExistence type="predicted"/>
<feature type="transmembrane region" description="Helical" evidence="2">
    <location>
        <begin position="20"/>
        <end position="37"/>
    </location>
</feature>
<dbReference type="GO" id="GO:0016787">
    <property type="term" value="F:hydrolase activity"/>
    <property type="evidence" value="ECO:0007669"/>
    <property type="project" value="UniProtKB-KW"/>
</dbReference>
<accession>A0A8S2ZQU8</accession>